<evidence type="ECO:0000313" key="1">
    <source>
        <dbReference type="EMBL" id="CEK49004.1"/>
    </source>
</evidence>
<dbReference type="AlphaFoldDB" id="A0A0B6XYM9"/>
<sequence>DLLSWTCGNERADRLALIVGEVKGDVLRSIHDYLLDEDTKIDVDSIQRFMEFGVTCCTSRTDGQSEELQNY</sequence>
<feature type="non-terminal residue" evidence="1">
    <location>
        <position position="1"/>
    </location>
</feature>
<accession>A0A0B6XYM9</accession>
<proteinExistence type="predicted"/>
<name>A0A0B6XYM9_9EUPU</name>
<gene>
    <name evidence="1" type="primary">ORF6008</name>
</gene>
<protein>
    <submittedName>
        <fullName evidence="1">Uncharacterized protein</fullName>
    </submittedName>
</protein>
<reference evidence="1" key="1">
    <citation type="submission" date="2014-12" db="EMBL/GenBank/DDBJ databases">
        <title>Insight into the proteome of Arion vulgaris.</title>
        <authorList>
            <person name="Aradska J."/>
            <person name="Bulat T."/>
            <person name="Smidak R."/>
            <person name="Sarate P."/>
            <person name="Gangsoo J."/>
            <person name="Sialana F."/>
            <person name="Bilban M."/>
            <person name="Lubec G."/>
        </authorList>
    </citation>
    <scope>NUCLEOTIDE SEQUENCE</scope>
    <source>
        <tissue evidence="1">Skin</tissue>
    </source>
</reference>
<dbReference type="EMBL" id="HACG01002139">
    <property type="protein sequence ID" value="CEK49004.1"/>
    <property type="molecule type" value="Transcribed_RNA"/>
</dbReference>
<organism evidence="1">
    <name type="scientific">Arion vulgaris</name>
    <dbReference type="NCBI Taxonomy" id="1028688"/>
    <lineage>
        <taxon>Eukaryota</taxon>
        <taxon>Metazoa</taxon>
        <taxon>Spiralia</taxon>
        <taxon>Lophotrochozoa</taxon>
        <taxon>Mollusca</taxon>
        <taxon>Gastropoda</taxon>
        <taxon>Heterobranchia</taxon>
        <taxon>Euthyneura</taxon>
        <taxon>Panpulmonata</taxon>
        <taxon>Eupulmonata</taxon>
        <taxon>Stylommatophora</taxon>
        <taxon>Helicina</taxon>
        <taxon>Arionoidea</taxon>
        <taxon>Arionidae</taxon>
        <taxon>Arion</taxon>
    </lineage>
</organism>